<evidence type="ECO:0000256" key="18">
    <source>
        <dbReference type="RuleBase" id="RU003938"/>
    </source>
</evidence>
<keyword evidence="8" id="KW-1003">Cell membrane</keyword>
<evidence type="ECO:0000256" key="11">
    <source>
        <dbReference type="ARBA" id="ARBA00022692"/>
    </source>
</evidence>
<evidence type="ECO:0000256" key="12">
    <source>
        <dbReference type="ARBA" id="ARBA00022695"/>
    </source>
</evidence>
<keyword evidence="12 18" id="KW-0548">Nucleotidyltransferase</keyword>
<feature type="compositionally biased region" description="Basic and acidic residues" evidence="19">
    <location>
        <begin position="198"/>
        <end position="223"/>
    </location>
</feature>
<keyword evidence="10 18" id="KW-0808">Transferase</keyword>
<dbReference type="EC" id="2.7.7.41" evidence="6 18"/>
<feature type="transmembrane region" description="Helical" evidence="20">
    <location>
        <begin position="279"/>
        <end position="298"/>
    </location>
</feature>
<evidence type="ECO:0000256" key="14">
    <source>
        <dbReference type="ARBA" id="ARBA00023098"/>
    </source>
</evidence>
<evidence type="ECO:0000256" key="3">
    <source>
        <dbReference type="ARBA" id="ARBA00005119"/>
    </source>
</evidence>
<evidence type="ECO:0000256" key="1">
    <source>
        <dbReference type="ARBA" id="ARBA00001698"/>
    </source>
</evidence>
<comment type="pathway">
    <text evidence="3 18">Phospholipid metabolism; CDP-diacylglycerol biosynthesis; CDP-diacylglycerol from sn-glycerol 3-phosphate: step 3/3.</text>
</comment>
<evidence type="ECO:0000256" key="6">
    <source>
        <dbReference type="ARBA" id="ARBA00012487"/>
    </source>
</evidence>
<comment type="pathway">
    <text evidence="4">Lipid metabolism.</text>
</comment>
<keyword evidence="22" id="KW-1185">Reference proteome</keyword>
<feature type="transmembrane region" description="Helical" evidence="20">
    <location>
        <begin position="358"/>
        <end position="378"/>
    </location>
</feature>
<evidence type="ECO:0000256" key="13">
    <source>
        <dbReference type="ARBA" id="ARBA00022989"/>
    </source>
</evidence>
<evidence type="ECO:0000256" key="17">
    <source>
        <dbReference type="ARBA" id="ARBA00023264"/>
    </source>
</evidence>
<evidence type="ECO:0000256" key="10">
    <source>
        <dbReference type="ARBA" id="ARBA00022679"/>
    </source>
</evidence>
<keyword evidence="17" id="KW-1208">Phospholipid metabolism</keyword>
<evidence type="ECO:0000256" key="7">
    <source>
        <dbReference type="ARBA" id="ARBA00019373"/>
    </source>
</evidence>
<dbReference type="InterPro" id="IPR000374">
    <property type="entry name" value="PC_trans"/>
</dbReference>
<evidence type="ECO:0000256" key="9">
    <source>
        <dbReference type="ARBA" id="ARBA00022516"/>
    </source>
</evidence>
<feature type="transmembrane region" description="Helical" evidence="20">
    <location>
        <begin position="426"/>
        <end position="447"/>
    </location>
</feature>
<comment type="subcellular location">
    <subcellularLocation>
        <location evidence="2">Cell membrane</location>
        <topology evidence="2">Multi-pass membrane protein</topology>
    </subcellularLocation>
</comment>
<evidence type="ECO:0000256" key="8">
    <source>
        <dbReference type="ARBA" id="ARBA00022475"/>
    </source>
</evidence>
<accession>A0A2A9F8B1</accession>
<reference evidence="21 22" key="1">
    <citation type="submission" date="2017-10" db="EMBL/GenBank/DDBJ databases">
        <title>Sequencing the genomes of 1000 actinobacteria strains.</title>
        <authorList>
            <person name="Klenk H.-P."/>
        </authorList>
    </citation>
    <scope>NUCLEOTIDE SEQUENCE [LARGE SCALE GENOMIC DNA]</scope>
    <source>
        <strain evidence="21 22">DSM 46092</strain>
    </source>
</reference>
<dbReference type="UniPathway" id="UPA00557">
    <property type="reaction ID" value="UER00614"/>
</dbReference>
<evidence type="ECO:0000313" key="21">
    <source>
        <dbReference type="EMBL" id="PFG46665.1"/>
    </source>
</evidence>
<evidence type="ECO:0000313" key="22">
    <source>
        <dbReference type="Proteomes" id="UP000243542"/>
    </source>
</evidence>
<evidence type="ECO:0000256" key="19">
    <source>
        <dbReference type="SAM" id="MobiDB-lite"/>
    </source>
</evidence>
<keyword evidence="16" id="KW-0594">Phospholipid biosynthesis</keyword>
<organism evidence="21 22">
    <name type="scientific">Amycolatopsis sulphurea</name>
    <dbReference type="NCBI Taxonomy" id="76022"/>
    <lineage>
        <taxon>Bacteria</taxon>
        <taxon>Bacillati</taxon>
        <taxon>Actinomycetota</taxon>
        <taxon>Actinomycetes</taxon>
        <taxon>Pseudonocardiales</taxon>
        <taxon>Pseudonocardiaceae</taxon>
        <taxon>Amycolatopsis</taxon>
    </lineage>
</organism>
<feature type="compositionally biased region" description="Basic and acidic residues" evidence="19">
    <location>
        <begin position="1"/>
        <end position="13"/>
    </location>
</feature>
<evidence type="ECO:0000256" key="5">
    <source>
        <dbReference type="ARBA" id="ARBA00010185"/>
    </source>
</evidence>
<dbReference type="Pfam" id="PF01148">
    <property type="entry name" value="CTP_transf_1"/>
    <property type="match status" value="1"/>
</dbReference>
<evidence type="ECO:0000256" key="16">
    <source>
        <dbReference type="ARBA" id="ARBA00023209"/>
    </source>
</evidence>
<dbReference type="AlphaFoldDB" id="A0A2A9F8B1"/>
<comment type="caution">
    <text evidence="21">The sequence shown here is derived from an EMBL/GenBank/DDBJ whole genome shotgun (WGS) entry which is preliminary data.</text>
</comment>
<proteinExistence type="inferred from homology"/>
<keyword evidence="9" id="KW-0444">Lipid biosynthesis</keyword>
<feature type="transmembrane region" description="Helical" evidence="20">
    <location>
        <begin position="453"/>
        <end position="473"/>
    </location>
</feature>
<name>A0A2A9F8B1_9PSEU</name>
<dbReference type="PANTHER" id="PTHR46382:SF1">
    <property type="entry name" value="PHOSPHATIDATE CYTIDYLYLTRANSFERASE"/>
    <property type="match status" value="1"/>
</dbReference>
<keyword evidence="11 18" id="KW-0812">Transmembrane</keyword>
<sequence length="516" mass="51992">MSQVSEEREERVADTPPPVPAPEPEPGSRPGWGTPAGPGSPRPGHGGLARDESGGKSGGGSSRAESGRAGAGWKDVTEGGSARGEAGRKGTTESGPVRGEAGWKDATKGGSVRGEAGRKGATEGGSASEAGRNGTAESGPERGEAGRKYTAKGSPARGEAGWKDVTGSVPGESGPEDTAESGAAARDEATPDGPAAGESRRKATRKDSAKADPGRTEATREETAATGNGGDRGEAGPAESAVPEKKASRAGRNLPAAIGVGLLLGAAIIVSLLTVRFLFIGVIAAAIAVGTFEFAGVLRRVADTRIALIPVLVGGQAMIWLSWPFGHEGSLIAFVLTVLACLLWRLSGGAEGYLRDIAGSVFAAAYLPLFASFAAMLVPPDDGVGRVLAFLIGVVASDTGGYIAGVLGGKHPMAPTISPKKSWEGFAGSLVAGIAAGVLTISLMLHGHAWQGAIFGAAIVLTATLGDLVESLIKRDLGIKDMGTLLPGHGGIMDRLDSLLPSAVVSWLLLSAFVPA</sequence>
<gene>
    <name evidence="21" type="ORF">ATK36_1657</name>
</gene>
<dbReference type="PANTHER" id="PTHR46382">
    <property type="entry name" value="PHOSPHATIDATE CYTIDYLYLTRANSFERASE"/>
    <property type="match status" value="1"/>
</dbReference>
<evidence type="ECO:0000256" key="20">
    <source>
        <dbReference type="SAM" id="Phobius"/>
    </source>
</evidence>
<keyword evidence="13 20" id="KW-1133">Transmembrane helix</keyword>
<feature type="transmembrane region" description="Helical" evidence="20">
    <location>
        <begin position="329"/>
        <end position="346"/>
    </location>
</feature>
<feature type="transmembrane region" description="Helical" evidence="20">
    <location>
        <begin position="384"/>
        <end position="405"/>
    </location>
</feature>
<keyword evidence="14" id="KW-0443">Lipid metabolism</keyword>
<dbReference type="Proteomes" id="UP000243542">
    <property type="component" value="Unassembled WGS sequence"/>
</dbReference>
<comment type="catalytic activity">
    <reaction evidence="1 18">
        <text>a 1,2-diacyl-sn-glycero-3-phosphate + CTP + H(+) = a CDP-1,2-diacyl-sn-glycerol + diphosphate</text>
        <dbReference type="Rhea" id="RHEA:16229"/>
        <dbReference type="ChEBI" id="CHEBI:15378"/>
        <dbReference type="ChEBI" id="CHEBI:33019"/>
        <dbReference type="ChEBI" id="CHEBI:37563"/>
        <dbReference type="ChEBI" id="CHEBI:58332"/>
        <dbReference type="ChEBI" id="CHEBI:58608"/>
        <dbReference type="EC" id="2.7.7.41"/>
    </reaction>
</comment>
<keyword evidence="15 20" id="KW-0472">Membrane</keyword>
<feature type="transmembrane region" description="Helical" evidence="20">
    <location>
        <begin position="305"/>
        <end position="323"/>
    </location>
</feature>
<dbReference type="PROSITE" id="PS01315">
    <property type="entry name" value="CDS"/>
    <property type="match status" value="1"/>
</dbReference>
<feature type="region of interest" description="Disordered" evidence="19">
    <location>
        <begin position="1"/>
        <end position="247"/>
    </location>
</feature>
<feature type="transmembrane region" description="Helical" evidence="20">
    <location>
        <begin position="254"/>
        <end position="273"/>
    </location>
</feature>
<protein>
    <recommendedName>
        <fullName evidence="7 18">Phosphatidate cytidylyltransferase</fullName>
        <ecNumber evidence="6 18">2.7.7.41</ecNumber>
    </recommendedName>
</protein>
<dbReference type="EMBL" id="PDJK01000002">
    <property type="protein sequence ID" value="PFG46665.1"/>
    <property type="molecule type" value="Genomic_DNA"/>
</dbReference>
<dbReference type="GO" id="GO:0004605">
    <property type="term" value="F:phosphatidate cytidylyltransferase activity"/>
    <property type="evidence" value="ECO:0007669"/>
    <property type="project" value="UniProtKB-EC"/>
</dbReference>
<feature type="compositionally biased region" description="Low complexity" evidence="19">
    <location>
        <begin position="62"/>
        <end position="72"/>
    </location>
</feature>
<evidence type="ECO:0000256" key="15">
    <source>
        <dbReference type="ARBA" id="ARBA00023136"/>
    </source>
</evidence>
<comment type="similarity">
    <text evidence="5 18">Belongs to the CDS family.</text>
</comment>
<dbReference type="GO" id="GO:0005886">
    <property type="term" value="C:plasma membrane"/>
    <property type="evidence" value="ECO:0007669"/>
    <property type="project" value="UniProtKB-SubCell"/>
</dbReference>
<dbReference type="GO" id="GO:0016024">
    <property type="term" value="P:CDP-diacylglycerol biosynthetic process"/>
    <property type="evidence" value="ECO:0007669"/>
    <property type="project" value="UniProtKB-UniPathway"/>
</dbReference>
<feature type="compositionally biased region" description="Pro residues" evidence="19">
    <location>
        <begin position="15"/>
        <end position="27"/>
    </location>
</feature>
<evidence type="ECO:0000256" key="4">
    <source>
        <dbReference type="ARBA" id="ARBA00005189"/>
    </source>
</evidence>
<evidence type="ECO:0000256" key="2">
    <source>
        <dbReference type="ARBA" id="ARBA00004651"/>
    </source>
</evidence>